<dbReference type="EMBL" id="UINC01025337">
    <property type="protein sequence ID" value="SVB00729.1"/>
    <property type="molecule type" value="Genomic_DNA"/>
</dbReference>
<gene>
    <name evidence="2" type="ORF">METZ01_LOCUS153583</name>
</gene>
<name>A0A382AH68_9ZZZZ</name>
<feature type="domain" description="(S)-ureidoglycine aminohydrolase cupin" evidence="1">
    <location>
        <begin position="54"/>
        <end position="93"/>
    </location>
</feature>
<sequence>MISPIIKNFETPDEIREFEKGRFELVELPNMTIGKATYDPGWKWSRDVSPLAHTEFCEVEHLGMVLSGSATVVFKDGTIHTVKKGDVFYVPPEPHDSWVLGDQKYVSIHFLGADKYAD</sequence>
<protein>
    <recommendedName>
        <fullName evidence="1">(S)-ureidoglycine aminohydrolase cupin domain-containing protein</fullName>
    </recommendedName>
</protein>
<accession>A0A382AH68</accession>
<evidence type="ECO:0000313" key="2">
    <source>
        <dbReference type="EMBL" id="SVB00729.1"/>
    </source>
</evidence>
<dbReference type="Gene3D" id="2.60.120.10">
    <property type="entry name" value="Jelly Rolls"/>
    <property type="match status" value="1"/>
</dbReference>
<evidence type="ECO:0000259" key="1">
    <source>
        <dbReference type="Pfam" id="PF05899"/>
    </source>
</evidence>
<dbReference type="InterPro" id="IPR011051">
    <property type="entry name" value="RmlC_Cupin_sf"/>
</dbReference>
<dbReference type="InterPro" id="IPR014710">
    <property type="entry name" value="RmlC-like_jellyroll"/>
</dbReference>
<dbReference type="SUPFAM" id="SSF51182">
    <property type="entry name" value="RmlC-like cupins"/>
    <property type="match status" value="1"/>
</dbReference>
<dbReference type="CDD" id="cd06990">
    <property type="entry name" value="cupin_DUF861"/>
    <property type="match status" value="1"/>
</dbReference>
<dbReference type="Pfam" id="PF05899">
    <property type="entry name" value="Cupin_3"/>
    <property type="match status" value="1"/>
</dbReference>
<proteinExistence type="predicted"/>
<organism evidence="2">
    <name type="scientific">marine metagenome</name>
    <dbReference type="NCBI Taxonomy" id="408172"/>
    <lineage>
        <taxon>unclassified sequences</taxon>
        <taxon>metagenomes</taxon>
        <taxon>ecological metagenomes</taxon>
    </lineage>
</organism>
<reference evidence="2" key="1">
    <citation type="submission" date="2018-05" db="EMBL/GenBank/DDBJ databases">
        <authorList>
            <person name="Lanie J.A."/>
            <person name="Ng W.-L."/>
            <person name="Kazmierczak K.M."/>
            <person name="Andrzejewski T.M."/>
            <person name="Davidsen T.M."/>
            <person name="Wayne K.J."/>
            <person name="Tettelin H."/>
            <person name="Glass J.I."/>
            <person name="Rusch D."/>
            <person name="Podicherti R."/>
            <person name="Tsui H.-C.T."/>
            <person name="Winkler M.E."/>
        </authorList>
    </citation>
    <scope>NUCLEOTIDE SEQUENCE</scope>
</reference>
<dbReference type="AlphaFoldDB" id="A0A382AH68"/>
<dbReference type="InterPro" id="IPR008579">
    <property type="entry name" value="UGlyAH_Cupin_dom"/>
</dbReference>